<sequence length="153" mass="16178">MDQTVPMDPTPESVTAYTDTSPVHRRIGLRALRVDYDGILLSVTLGEDWMNTHGTGHGGAIATALDAGCCYAFAGRSGATWPTVSLTLNYLAPVPEGDHLVLGRVIRAGRKVGVAEAELWPGGTDVDALLAGDLGDAQPMAIARGTFHPVWLR</sequence>
<dbReference type="PANTHER" id="PTHR21660">
    <property type="entry name" value="THIOESTERASE SUPERFAMILY MEMBER-RELATED"/>
    <property type="match status" value="1"/>
</dbReference>
<gene>
    <name evidence="4" type="ORF">AXF14_05010</name>
</gene>
<dbReference type="CDD" id="cd03443">
    <property type="entry name" value="PaaI_thioesterase"/>
    <property type="match status" value="1"/>
</dbReference>
<name>A0A0X8JDW9_ACTRD</name>
<evidence type="ECO:0000313" key="5">
    <source>
        <dbReference type="Proteomes" id="UP000065220"/>
    </source>
</evidence>
<dbReference type="AlphaFoldDB" id="A0A0X8JDW9"/>
<keyword evidence="5" id="KW-1185">Reference proteome</keyword>
<dbReference type="GO" id="GO:0047617">
    <property type="term" value="F:fatty acyl-CoA hydrolase activity"/>
    <property type="evidence" value="ECO:0007669"/>
    <property type="project" value="InterPro"/>
</dbReference>
<dbReference type="OrthoDB" id="4717506at2"/>
<organism evidence="4 5">
    <name type="scientific">Actinomyces radicidentis</name>
    <dbReference type="NCBI Taxonomy" id="111015"/>
    <lineage>
        <taxon>Bacteria</taxon>
        <taxon>Bacillati</taxon>
        <taxon>Actinomycetota</taxon>
        <taxon>Actinomycetes</taxon>
        <taxon>Actinomycetales</taxon>
        <taxon>Actinomycetaceae</taxon>
        <taxon>Actinomyces</taxon>
    </lineage>
</organism>
<accession>A0A0X8JDW9</accession>
<reference evidence="5" key="1">
    <citation type="submission" date="2016-02" db="EMBL/GenBank/DDBJ databases">
        <authorList>
            <person name="Holder M.E."/>
            <person name="Ajami N.J."/>
            <person name="Petrosino J.F."/>
        </authorList>
    </citation>
    <scope>NUCLEOTIDE SEQUENCE [LARGE SCALE GENOMIC DNA]</scope>
    <source>
        <strain evidence="5">CCUG 36733</strain>
    </source>
</reference>
<dbReference type="KEGG" id="ard:AXF14_05010"/>
<dbReference type="RefSeq" id="WP_067941357.1">
    <property type="nucleotide sequence ID" value="NZ_CP014228.1"/>
</dbReference>
<dbReference type="Pfam" id="PF03061">
    <property type="entry name" value="4HBT"/>
    <property type="match status" value="1"/>
</dbReference>
<feature type="domain" description="Thioesterase" evidence="3">
    <location>
        <begin position="53"/>
        <end position="124"/>
    </location>
</feature>
<dbReference type="InterPro" id="IPR006683">
    <property type="entry name" value="Thioestr_dom"/>
</dbReference>
<dbReference type="Proteomes" id="UP000065220">
    <property type="component" value="Chromosome"/>
</dbReference>
<evidence type="ECO:0000256" key="2">
    <source>
        <dbReference type="ARBA" id="ARBA00022801"/>
    </source>
</evidence>
<evidence type="ECO:0000259" key="3">
    <source>
        <dbReference type="Pfam" id="PF03061"/>
    </source>
</evidence>
<dbReference type="InterPro" id="IPR039298">
    <property type="entry name" value="ACOT13"/>
</dbReference>
<dbReference type="STRING" id="111015.AXF14_05010"/>
<dbReference type="EMBL" id="CP014228">
    <property type="protein sequence ID" value="AMD87069.1"/>
    <property type="molecule type" value="Genomic_DNA"/>
</dbReference>
<dbReference type="PANTHER" id="PTHR21660:SF1">
    <property type="entry name" value="ACYL-COENZYME A THIOESTERASE 13"/>
    <property type="match status" value="1"/>
</dbReference>
<dbReference type="Gene3D" id="3.10.129.10">
    <property type="entry name" value="Hotdog Thioesterase"/>
    <property type="match status" value="1"/>
</dbReference>
<proteinExistence type="inferred from homology"/>
<evidence type="ECO:0000256" key="1">
    <source>
        <dbReference type="ARBA" id="ARBA00008324"/>
    </source>
</evidence>
<keyword evidence="2" id="KW-0378">Hydrolase</keyword>
<evidence type="ECO:0000313" key="4">
    <source>
        <dbReference type="EMBL" id="AMD87069.1"/>
    </source>
</evidence>
<protein>
    <recommendedName>
        <fullName evidence="3">Thioesterase domain-containing protein</fullName>
    </recommendedName>
</protein>
<dbReference type="SUPFAM" id="SSF54637">
    <property type="entry name" value="Thioesterase/thiol ester dehydrase-isomerase"/>
    <property type="match status" value="1"/>
</dbReference>
<comment type="similarity">
    <text evidence="1">Belongs to the thioesterase PaaI family.</text>
</comment>
<dbReference type="InterPro" id="IPR029069">
    <property type="entry name" value="HotDog_dom_sf"/>
</dbReference>